<dbReference type="NCBIfam" id="TIGR00711">
    <property type="entry name" value="efflux_EmrB"/>
    <property type="match status" value="1"/>
</dbReference>
<keyword evidence="5 7" id="KW-1133">Transmembrane helix</keyword>
<proteinExistence type="predicted"/>
<dbReference type="Gene3D" id="1.20.1720.10">
    <property type="entry name" value="Multidrug resistance protein D"/>
    <property type="match status" value="1"/>
</dbReference>
<dbReference type="PROSITE" id="PS00216">
    <property type="entry name" value="SUGAR_TRANSPORT_1"/>
    <property type="match status" value="1"/>
</dbReference>
<dbReference type="GO" id="GO:0005886">
    <property type="term" value="C:plasma membrane"/>
    <property type="evidence" value="ECO:0007669"/>
    <property type="project" value="UniProtKB-SubCell"/>
</dbReference>
<keyword evidence="6 7" id="KW-0472">Membrane</keyword>
<feature type="transmembrane region" description="Helical" evidence="7">
    <location>
        <begin position="422"/>
        <end position="441"/>
    </location>
</feature>
<evidence type="ECO:0000256" key="2">
    <source>
        <dbReference type="ARBA" id="ARBA00022448"/>
    </source>
</evidence>
<dbReference type="PANTHER" id="PTHR23501:SF197">
    <property type="entry name" value="COMD"/>
    <property type="match status" value="1"/>
</dbReference>
<feature type="transmembrane region" description="Helical" evidence="7">
    <location>
        <begin position="329"/>
        <end position="348"/>
    </location>
</feature>
<evidence type="ECO:0000256" key="6">
    <source>
        <dbReference type="ARBA" id="ARBA00023136"/>
    </source>
</evidence>
<evidence type="ECO:0000256" key="4">
    <source>
        <dbReference type="ARBA" id="ARBA00022692"/>
    </source>
</evidence>
<dbReference type="PRINTS" id="PR01036">
    <property type="entry name" value="TCRTETB"/>
</dbReference>
<feature type="transmembrane region" description="Helical" evidence="7">
    <location>
        <begin position="124"/>
        <end position="143"/>
    </location>
</feature>
<organism evidence="9 10">
    <name type="scientific">Reticulibacter mediterranei</name>
    <dbReference type="NCBI Taxonomy" id="2778369"/>
    <lineage>
        <taxon>Bacteria</taxon>
        <taxon>Bacillati</taxon>
        <taxon>Chloroflexota</taxon>
        <taxon>Ktedonobacteria</taxon>
        <taxon>Ktedonobacterales</taxon>
        <taxon>Reticulibacteraceae</taxon>
        <taxon>Reticulibacter</taxon>
    </lineage>
</organism>
<dbReference type="RefSeq" id="WP_220209522.1">
    <property type="nucleotide sequence ID" value="NZ_BNJK01000002.1"/>
</dbReference>
<dbReference type="InterPro" id="IPR020846">
    <property type="entry name" value="MFS_dom"/>
</dbReference>
<feature type="transmembrane region" description="Helical" evidence="7">
    <location>
        <begin position="92"/>
        <end position="118"/>
    </location>
</feature>
<evidence type="ECO:0000313" key="10">
    <source>
        <dbReference type="Proteomes" id="UP000597444"/>
    </source>
</evidence>
<dbReference type="EMBL" id="BNJK01000002">
    <property type="protein sequence ID" value="GHO98838.1"/>
    <property type="molecule type" value="Genomic_DNA"/>
</dbReference>
<feature type="transmembrane region" description="Helical" evidence="7">
    <location>
        <begin position="180"/>
        <end position="201"/>
    </location>
</feature>
<dbReference type="SUPFAM" id="SSF103473">
    <property type="entry name" value="MFS general substrate transporter"/>
    <property type="match status" value="2"/>
</dbReference>
<comment type="caution">
    <text evidence="9">The sequence shown here is derived from an EMBL/GenBank/DDBJ whole genome shotgun (WGS) entry which is preliminary data.</text>
</comment>
<keyword evidence="3" id="KW-1003">Cell membrane</keyword>
<feature type="transmembrane region" description="Helical" evidence="7">
    <location>
        <begin position="461"/>
        <end position="482"/>
    </location>
</feature>
<feature type="domain" description="Major facilitator superfamily (MFS) profile" evidence="8">
    <location>
        <begin position="27"/>
        <end position="487"/>
    </location>
</feature>
<dbReference type="InterPro" id="IPR005829">
    <property type="entry name" value="Sugar_transporter_CS"/>
</dbReference>
<feature type="transmembrane region" description="Helical" evidence="7">
    <location>
        <begin position="355"/>
        <end position="374"/>
    </location>
</feature>
<feature type="transmembrane region" description="Helical" evidence="7">
    <location>
        <begin position="288"/>
        <end position="309"/>
    </location>
</feature>
<dbReference type="PANTHER" id="PTHR23501">
    <property type="entry name" value="MAJOR FACILITATOR SUPERFAMILY"/>
    <property type="match status" value="1"/>
</dbReference>
<dbReference type="InterPro" id="IPR011701">
    <property type="entry name" value="MFS"/>
</dbReference>
<keyword evidence="4 7" id="KW-0812">Transmembrane</keyword>
<gene>
    <name evidence="9" type="ORF">KSF_088860</name>
</gene>
<feature type="transmembrane region" description="Helical" evidence="7">
    <location>
        <begin position="61"/>
        <end position="80"/>
    </location>
</feature>
<feature type="transmembrane region" description="Helical" evidence="7">
    <location>
        <begin position="21"/>
        <end position="49"/>
    </location>
</feature>
<evidence type="ECO:0000256" key="5">
    <source>
        <dbReference type="ARBA" id="ARBA00022989"/>
    </source>
</evidence>
<dbReference type="Pfam" id="PF07690">
    <property type="entry name" value="MFS_1"/>
    <property type="match status" value="2"/>
</dbReference>
<evidence type="ECO:0000256" key="1">
    <source>
        <dbReference type="ARBA" id="ARBA00004651"/>
    </source>
</evidence>
<feature type="transmembrane region" description="Helical" evidence="7">
    <location>
        <begin position="222"/>
        <end position="242"/>
    </location>
</feature>
<dbReference type="InterPro" id="IPR004638">
    <property type="entry name" value="EmrB-like"/>
</dbReference>
<feature type="transmembrane region" description="Helical" evidence="7">
    <location>
        <begin position="248"/>
        <end position="268"/>
    </location>
</feature>
<feature type="transmembrane region" description="Helical" evidence="7">
    <location>
        <begin position="150"/>
        <end position="168"/>
    </location>
</feature>
<dbReference type="AlphaFoldDB" id="A0A8J3IRA9"/>
<dbReference type="PROSITE" id="PS50850">
    <property type="entry name" value="MFS"/>
    <property type="match status" value="1"/>
</dbReference>
<reference evidence="9" key="1">
    <citation type="submission" date="2020-10" db="EMBL/GenBank/DDBJ databases">
        <title>Taxonomic study of unclassified bacteria belonging to the class Ktedonobacteria.</title>
        <authorList>
            <person name="Yabe S."/>
            <person name="Wang C.M."/>
            <person name="Zheng Y."/>
            <person name="Sakai Y."/>
            <person name="Cavaletti L."/>
            <person name="Monciardini P."/>
            <person name="Donadio S."/>
        </authorList>
    </citation>
    <scope>NUCLEOTIDE SEQUENCE</scope>
    <source>
        <strain evidence="9">ID150040</strain>
    </source>
</reference>
<protein>
    <recommendedName>
        <fullName evidence="8">Major facilitator superfamily (MFS) profile domain-containing protein</fullName>
    </recommendedName>
</protein>
<dbReference type="CDD" id="cd17502">
    <property type="entry name" value="MFS_Azr1_MDR_like"/>
    <property type="match status" value="1"/>
</dbReference>
<dbReference type="GO" id="GO:0022857">
    <property type="term" value="F:transmembrane transporter activity"/>
    <property type="evidence" value="ECO:0007669"/>
    <property type="project" value="InterPro"/>
</dbReference>
<evidence type="ECO:0000313" key="9">
    <source>
        <dbReference type="EMBL" id="GHO98838.1"/>
    </source>
</evidence>
<evidence type="ECO:0000256" key="7">
    <source>
        <dbReference type="SAM" id="Phobius"/>
    </source>
</evidence>
<dbReference type="FunFam" id="1.20.1720.10:FF:000004">
    <property type="entry name" value="EmrB/QacA family drug resistance transporter"/>
    <property type="match status" value="1"/>
</dbReference>
<name>A0A8J3IRA9_9CHLR</name>
<dbReference type="InterPro" id="IPR036259">
    <property type="entry name" value="MFS_trans_sf"/>
</dbReference>
<sequence>MTDRLPDLMAREAAETLHPRGWVLALIVSGLLLTLALSALDATIVGTALPTIAGALHGFDQYSWVVTAYLLTSTTVVPLVGKLSDQFGRKGFVLTGIGLFLLGSALAGTAQTMIQLLLFRGLQGLGAGFMQTLAFTLVADLFPPAERGRWQGLFASVLSLVLIVAPALGGWLTDHAGWRWVFYVNMPVGGLALVLLAVWLPSRLSAPRRAYRGWEACRRIDFAGAITAAAATICLLLALTWGGSTSPWSSPLVIGVLVGAALLFLVFFVLERRAKEPLLPPDLLRNHVFVASSLLALTLGMIIYAMIFYLPLFMQGVLGQTATHSGATLAPMFLPLAVSAMIGGQMIARLGRYHVLAIIGALILLVGLFLLTRMDVTTSFLSATANMIVVGLGIGVLQPIYTIAGQNAIPVERLGTGTGTINYVRAMGSLLGTAVLGALVARSAQTSHVAPAARQLLVVSLGHVFLITLGVGVAVLIIAIFLRDVRLRKRGEGMPIRNTKMEILTSPVNDEMERRSQR</sequence>
<feature type="transmembrane region" description="Helical" evidence="7">
    <location>
        <begin position="380"/>
        <end position="401"/>
    </location>
</feature>
<dbReference type="Proteomes" id="UP000597444">
    <property type="component" value="Unassembled WGS sequence"/>
</dbReference>
<dbReference type="Gene3D" id="1.20.1250.20">
    <property type="entry name" value="MFS general substrate transporter like domains"/>
    <property type="match status" value="1"/>
</dbReference>
<evidence type="ECO:0000256" key="3">
    <source>
        <dbReference type="ARBA" id="ARBA00022475"/>
    </source>
</evidence>
<evidence type="ECO:0000259" key="8">
    <source>
        <dbReference type="PROSITE" id="PS50850"/>
    </source>
</evidence>
<accession>A0A8J3IRA9</accession>
<keyword evidence="2" id="KW-0813">Transport</keyword>
<comment type="subcellular location">
    <subcellularLocation>
        <location evidence="1">Cell membrane</location>
        <topology evidence="1">Multi-pass membrane protein</topology>
    </subcellularLocation>
</comment>
<keyword evidence="10" id="KW-1185">Reference proteome</keyword>